<reference evidence="1 2" key="1">
    <citation type="submission" date="2014-02" db="EMBL/GenBank/DDBJ databases">
        <title>Genome sequence of Paenibacillus darwinianus reveals adaptive mechanisms for survival in Antarctic soils.</title>
        <authorList>
            <person name="Dsouza M."/>
            <person name="Taylor M.W."/>
            <person name="Turner S.J."/>
            <person name="Aislabie J."/>
        </authorList>
    </citation>
    <scope>NUCLEOTIDE SEQUENCE [LARGE SCALE GENOMIC DNA]</scope>
    <source>
        <strain evidence="1 2">CE1</strain>
    </source>
</reference>
<evidence type="ECO:0000313" key="1">
    <source>
        <dbReference type="EMBL" id="EXX87683.1"/>
    </source>
</evidence>
<proteinExistence type="predicted"/>
<accession>A0A9W5S019</accession>
<dbReference type="EMBL" id="JFHU01000148">
    <property type="protein sequence ID" value="EXX87683.1"/>
    <property type="molecule type" value="Genomic_DNA"/>
</dbReference>
<gene>
    <name evidence="1" type="ORF">BG53_03625</name>
</gene>
<dbReference type="AlphaFoldDB" id="A0A9W5S019"/>
<protein>
    <submittedName>
        <fullName evidence="1">Uncharacterized protein</fullName>
    </submittedName>
</protein>
<comment type="caution">
    <text evidence="1">The sequence shown here is derived from an EMBL/GenBank/DDBJ whole genome shotgun (WGS) entry which is preliminary data.</text>
</comment>
<sequence length="161" mass="18656">MTEHQDPYLYATFTAAVSYLVSGRCRKEAIQLATFRLNESTIRLNRTQLVNDKGEKLTFTVDKVLSLDWTDAEIFSEFNDRYRVTGQIRLIFRIDTRNASQGKALFGSYKLRKALFDDRTAWTIPTNREPAFVLVMSQSLEWNNIPIVYSYRLKGVEAKIS</sequence>
<dbReference type="OrthoDB" id="2601403at2"/>
<name>A0A9W5S019_9BACL</name>
<keyword evidence="2" id="KW-1185">Reference proteome</keyword>
<dbReference type="RefSeq" id="WP_036579475.1">
    <property type="nucleotide sequence ID" value="NZ_KK082127.1"/>
</dbReference>
<organism evidence="1 2">
    <name type="scientific">Paenibacillus darwinianus</name>
    <dbReference type="NCBI Taxonomy" id="1380763"/>
    <lineage>
        <taxon>Bacteria</taxon>
        <taxon>Bacillati</taxon>
        <taxon>Bacillota</taxon>
        <taxon>Bacilli</taxon>
        <taxon>Bacillales</taxon>
        <taxon>Paenibacillaceae</taxon>
        <taxon>Paenibacillus</taxon>
    </lineage>
</organism>
<dbReference type="Proteomes" id="UP000053750">
    <property type="component" value="Unassembled WGS sequence"/>
</dbReference>
<evidence type="ECO:0000313" key="2">
    <source>
        <dbReference type="Proteomes" id="UP000053750"/>
    </source>
</evidence>